<evidence type="ECO:0000313" key="7">
    <source>
        <dbReference type="Proteomes" id="UP000236546"/>
    </source>
</evidence>
<feature type="signal peptide" evidence="4">
    <location>
        <begin position="1"/>
        <end position="15"/>
    </location>
</feature>
<dbReference type="InterPro" id="IPR013094">
    <property type="entry name" value="AB_hydrolase_3"/>
</dbReference>
<gene>
    <name evidence="6" type="ORF">TGAMA5MH_02104</name>
</gene>
<keyword evidence="2" id="KW-0378">Hydrolase</keyword>
<dbReference type="Pfam" id="PF07859">
    <property type="entry name" value="Abhydrolase_3"/>
    <property type="match status" value="1"/>
</dbReference>
<dbReference type="Gene3D" id="3.40.50.1820">
    <property type="entry name" value="alpha/beta hydrolase"/>
    <property type="match status" value="1"/>
</dbReference>
<proteinExistence type="inferred from homology"/>
<evidence type="ECO:0000256" key="1">
    <source>
        <dbReference type="ARBA" id="ARBA00010515"/>
    </source>
</evidence>
<dbReference type="InterPro" id="IPR029058">
    <property type="entry name" value="AB_hydrolase_fold"/>
</dbReference>
<evidence type="ECO:0000256" key="4">
    <source>
        <dbReference type="SAM" id="SignalP"/>
    </source>
</evidence>
<dbReference type="GO" id="GO:0016787">
    <property type="term" value="F:hydrolase activity"/>
    <property type="evidence" value="ECO:0007669"/>
    <property type="project" value="UniProtKB-KW"/>
</dbReference>
<feature type="active site" evidence="3">
    <location>
        <position position="227"/>
    </location>
</feature>
<dbReference type="PANTHER" id="PTHR48081:SF25">
    <property type="entry name" value="PUTATIVE (AFU_ORTHOLOGUE AFUA_3G11560)-RELATED"/>
    <property type="match status" value="1"/>
</dbReference>
<name>A0A2K0TKL5_9HYPO</name>
<sequence length="461" mass="51250">MFFNFLLSLWMDTLAYVLHLTPAADELSLKAASTIAFIRACSRGLRPGRLSIAQRDSLNTRKADEDYLTVRCKLPVSSKNNLAYVISQAFKSLGDGSETYGHQGCEDIYGDWVGPCKRSAVPVSLNSASEREQYSTLMSAVTRNTTILYFQGGQFWRRGRGGIKIQNKLAHKVGGRTFGLLYRLSPQNPFPAALMDCLAAYLCLLYPTSEHLHDPIDARDIYLAGDSAGGNLAVALLKLILEIRKLCRSGEATLWWNGEEKIVPLPAGAAVLSPYLDMTRSFPSEVANLRFDIIPARGPPFANQDRCDTWPAKRPRHHVYANDDALLHPLVSPVTVRDWTGCPPVWICVGEECLADAGLFMAQKMASANVEVFVEQFSAMPHNFALLCESDSTAQAIQSWAEFVCGVRDGSLEKPVVVKWSHQRSQLGRQPLSLERWRGMSRETVLKQMKEEMVKWGPPPA</sequence>
<evidence type="ECO:0000256" key="2">
    <source>
        <dbReference type="ARBA" id="ARBA00022801"/>
    </source>
</evidence>
<reference evidence="6 7" key="1">
    <citation type="submission" date="2017-02" db="EMBL/GenBank/DDBJ databases">
        <title>Genomes of Trichoderma spp. with biocontrol activity.</title>
        <authorList>
            <person name="Gardiner D."/>
            <person name="Kazan K."/>
            <person name="Vos C."/>
            <person name="Harvey P."/>
        </authorList>
    </citation>
    <scope>NUCLEOTIDE SEQUENCE [LARGE SCALE GENOMIC DNA]</scope>
    <source>
        <strain evidence="6 7">A5MH</strain>
    </source>
</reference>
<evidence type="ECO:0000259" key="5">
    <source>
        <dbReference type="Pfam" id="PF07859"/>
    </source>
</evidence>
<feature type="chain" id="PRO_5014403326" description="Alpha/beta hydrolase fold-3 domain-containing protein" evidence="4">
    <location>
        <begin position="16"/>
        <end position="461"/>
    </location>
</feature>
<accession>A0A2K0TKL5</accession>
<evidence type="ECO:0000313" key="6">
    <source>
        <dbReference type="EMBL" id="PNP46069.1"/>
    </source>
</evidence>
<evidence type="ECO:0000256" key="3">
    <source>
        <dbReference type="PROSITE-ProRule" id="PRU10038"/>
    </source>
</evidence>
<dbReference type="SUPFAM" id="SSF53474">
    <property type="entry name" value="alpha/beta-Hydrolases"/>
    <property type="match status" value="1"/>
</dbReference>
<dbReference type="PANTHER" id="PTHR48081">
    <property type="entry name" value="AB HYDROLASE SUPERFAMILY PROTEIN C4A8.06C"/>
    <property type="match status" value="1"/>
</dbReference>
<dbReference type="PROSITE" id="PS01174">
    <property type="entry name" value="LIPASE_GDXG_SER"/>
    <property type="match status" value="1"/>
</dbReference>
<comment type="caution">
    <text evidence="6">The sequence shown here is derived from an EMBL/GenBank/DDBJ whole genome shotgun (WGS) entry which is preliminary data.</text>
</comment>
<dbReference type="OrthoDB" id="2152029at2759"/>
<dbReference type="AlphaFoldDB" id="A0A2K0TKL5"/>
<dbReference type="InterPro" id="IPR033140">
    <property type="entry name" value="Lipase_GDXG_put_SER_AS"/>
</dbReference>
<organism evidence="6 7">
    <name type="scientific">Trichoderma gamsii</name>
    <dbReference type="NCBI Taxonomy" id="398673"/>
    <lineage>
        <taxon>Eukaryota</taxon>
        <taxon>Fungi</taxon>
        <taxon>Dikarya</taxon>
        <taxon>Ascomycota</taxon>
        <taxon>Pezizomycotina</taxon>
        <taxon>Sordariomycetes</taxon>
        <taxon>Hypocreomycetidae</taxon>
        <taxon>Hypocreales</taxon>
        <taxon>Hypocreaceae</taxon>
        <taxon>Trichoderma</taxon>
    </lineage>
</organism>
<comment type="similarity">
    <text evidence="1">Belongs to the 'GDXG' lipolytic enzyme family.</text>
</comment>
<dbReference type="InterPro" id="IPR050300">
    <property type="entry name" value="GDXG_lipolytic_enzyme"/>
</dbReference>
<keyword evidence="4" id="KW-0732">Signal</keyword>
<dbReference type="EMBL" id="MTYH01000016">
    <property type="protein sequence ID" value="PNP46069.1"/>
    <property type="molecule type" value="Genomic_DNA"/>
</dbReference>
<dbReference type="Proteomes" id="UP000236546">
    <property type="component" value="Unassembled WGS sequence"/>
</dbReference>
<protein>
    <recommendedName>
        <fullName evidence="5">Alpha/beta hydrolase fold-3 domain-containing protein</fullName>
    </recommendedName>
</protein>
<feature type="domain" description="Alpha/beta hydrolase fold-3" evidence="5">
    <location>
        <begin position="148"/>
        <end position="385"/>
    </location>
</feature>